<gene>
    <name evidence="2" type="ORF">CLV91_0163</name>
</gene>
<dbReference type="Pfam" id="PF11751">
    <property type="entry name" value="PorP_SprF"/>
    <property type="match status" value="1"/>
</dbReference>
<protein>
    <submittedName>
        <fullName evidence="2">Type IX secretion system PorP/SprF family membrane protein</fullName>
    </submittedName>
</protein>
<accession>A0A495EB24</accession>
<dbReference type="NCBIfam" id="TIGR03519">
    <property type="entry name" value="T9SS_PorP_fam"/>
    <property type="match status" value="1"/>
</dbReference>
<evidence type="ECO:0000256" key="1">
    <source>
        <dbReference type="SAM" id="MobiDB-lite"/>
    </source>
</evidence>
<keyword evidence="3" id="KW-1185">Reference proteome</keyword>
<name>A0A495EB24_9FLAO</name>
<dbReference type="InterPro" id="IPR019861">
    <property type="entry name" value="PorP/SprF_Bacteroidetes"/>
</dbReference>
<dbReference type="Proteomes" id="UP000269412">
    <property type="component" value="Unassembled WGS sequence"/>
</dbReference>
<dbReference type="AlphaFoldDB" id="A0A495EB24"/>
<proteinExistence type="predicted"/>
<organism evidence="2 3">
    <name type="scientific">Maribacter vaceletii</name>
    <dbReference type="NCBI Taxonomy" id="1206816"/>
    <lineage>
        <taxon>Bacteria</taxon>
        <taxon>Pseudomonadati</taxon>
        <taxon>Bacteroidota</taxon>
        <taxon>Flavobacteriia</taxon>
        <taxon>Flavobacteriales</taxon>
        <taxon>Flavobacteriaceae</taxon>
        <taxon>Maribacter</taxon>
    </lineage>
</organism>
<evidence type="ECO:0000313" key="2">
    <source>
        <dbReference type="EMBL" id="RKR14092.1"/>
    </source>
</evidence>
<dbReference type="EMBL" id="RBIQ01000007">
    <property type="protein sequence ID" value="RKR14092.1"/>
    <property type="molecule type" value="Genomic_DNA"/>
</dbReference>
<comment type="caution">
    <text evidence="2">The sequence shown here is derived from an EMBL/GenBank/DDBJ whole genome shotgun (WGS) entry which is preliminary data.</text>
</comment>
<reference evidence="2 3" key="1">
    <citation type="submission" date="2018-10" db="EMBL/GenBank/DDBJ databases">
        <title>Genomic Encyclopedia of Archaeal and Bacterial Type Strains, Phase II (KMG-II): from individual species to whole genera.</title>
        <authorList>
            <person name="Goeker M."/>
        </authorList>
    </citation>
    <scope>NUCLEOTIDE SEQUENCE [LARGE SCALE GENOMIC DNA]</scope>
    <source>
        <strain evidence="2 3">DSM 25230</strain>
    </source>
</reference>
<evidence type="ECO:0000313" key="3">
    <source>
        <dbReference type="Proteomes" id="UP000269412"/>
    </source>
</evidence>
<sequence>MYMKYKIDIQKQFLFVSILLLLFSITSVFAQKEPQYTQYMYNIGSFNPAYVGSVESPEISAAYRAQWIDIDGAPRTIRLGANLPFQNEKMGLGINIINDQIGPLTQTFLDIAYSYQVKVTDETKLSFGIDAGGSFLNVDFSKGTFENPGEPILDRETVNKFYPTVGAGLFMYGNQWYLGASIPNFLTESVYNEDVATVVEDKIQFNFVGGYVFNLSEGLKFKPAFLINSLQGAPVNINVSTNFLIKDVFTAGVSYRVDNAFSGLAGFQISNTMYVGYSYDYNTNLLGDFNSGSHEFILKFYLGRSSNTNRTNKSSNKGESQNAKGKPKQIDTPRFF</sequence>
<feature type="region of interest" description="Disordered" evidence="1">
    <location>
        <begin position="309"/>
        <end position="336"/>
    </location>
</feature>